<feature type="region of interest" description="Disordered" evidence="1">
    <location>
        <begin position="602"/>
        <end position="682"/>
    </location>
</feature>
<feature type="region of interest" description="Disordered" evidence="1">
    <location>
        <begin position="413"/>
        <end position="445"/>
    </location>
</feature>
<proteinExistence type="predicted"/>
<gene>
    <name evidence="2" type="ORF">GSLYS_00018717001</name>
</gene>
<protein>
    <submittedName>
        <fullName evidence="2">Uncharacterized protein</fullName>
    </submittedName>
</protein>
<evidence type="ECO:0000256" key="1">
    <source>
        <dbReference type="SAM" id="MobiDB-lite"/>
    </source>
</evidence>
<comment type="caution">
    <text evidence="2">The sequence shown here is derived from an EMBL/GenBank/DDBJ whole genome shotgun (WGS) entry which is preliminary data.</text>
</comment>
<accession>A0AAV2IHI5</accession>
<keyword evidence="3" id="KW-1185">Reference proteome</keyword>
<feature type="compositionally biased region" description="Basic and acidic residues" evidence="1">
    <location>
        <begin position="643"/>
        <end position="656"/>
    </location>
</feature>
<name>A0AAV2IHI5_LYMST</name>
<dbReference type="Proteomes" id="UP001497497">
    <property type="component" value="Unassembled WGS sequence"/>
</dbReference>
<evidence type="ECO:0000313" key="2">
    <source>
        <dbReference type="EMBL" id="CAL1545234.1"/>
    </source>
</evidence>
<reference evidence="2 3" key="1">
    <citation type="submission" date="2024-04" db="EMBL/GenBank/DDBJ databases">
        <authorList>
            <consortium name="Genoscope - CEA"/>
            <person name="William W."/>
        </authorList>
    </citation>
    <scope>NUCLEOTIDE SEQUENCE [LARGE SCALE GENOMIC DNA]</scope>
</reference>
<feature type="compositionally biased region" description="Low complexity" evidence="1">
    <location>
        <begin position="887"/>
        <end position="898"/>
    </location>
</feature>
<feature type="region of interest" description="Disordered" evidence="1">
    <location>
        <begin position="879"/>
        <end position="902"/>
    </location>
</feature>
<feature type="compositionally biased region" description="Polar residues" evidence="1">
    <location>
        <begin position="413"/>
        <end position="424"/>
    </location>
</feature>
<evidence type="ECO:0000313" key="3">
    <source>
        <dbReference type="Proteomes" id="UP001497497"/>
    </source>
</evidence>
<dbReference type="AlphaFoldDB" id="A0AAV2IHI5"/>
<feature type="region of interest" description="Disordered" evidence="1">
    <location>
        <begin position="190"/>
        <end position="210"/>
    </location>
</feature>
<feature type="compositionally biased region" description="Low complexity" evidence="1">
    <location>
        <begin position="571"/>
        <end position="581"/>
    </location>
</feature>
<feature type="compositionally biased region" description="Polar residues" evidence="1">
    <location>
        <begin position="657"/>
        <end position="671"/>
    </location>
</feature>
<organism evidence="2 3">
    <name type="scientific">Lymnaea stagnalis</name>
    <name type="common">Great pond snail</name>
    <name type="synonym">Helix stagnalis</name>
    <dbReference type="NCBI Taxonomy" id="6523"/>
    <lineage>
        <taxon>Eukaryota</taxon>
        <taxon>Metazoa</taxon>
        <taxon>Spiralia</taxon>
        <taxon>Lophotrochozoa</taxon>
        <taxon>Mollusca</taxon>
        <taxon>Gastropoda</taxon>
        <taxon>Heterobranchia</taxon>
        <taxon>Euthyneura</taxon>
        <taxon>Panpulmonata</taxon>
        <taxon>Hygrophila</taxon>
        <taxon>Lymnaeoidea</taxon>
        <taxon>Lymnaeidae</taxon>
        <taxon>Lymnaea</taxon>
    </lineage>
</organism>
<sequence>MASVAVPGNMTRVERADLLLLPPGHLTPGTETIRRSRSLSELPGHHRVPILKRKDTERTQARLEAGDAGVKELRALRQQKQQLMEETLAQHKKSRVQTRQMTEIGDQSFHRPSEQLAGGPAGRQVYEPNIFSSMSWYSTNSLASITEEMGTRGQAIQPGIPYMAVNHARINPQRRGQKQSQSLRHESIIRYPQQTQRSVHSSQQGRTADAVDPKCQLLRGSHSMASLNTHHIAENHDAKSADRNLSTTRYSSSQTYLPKEQLKSGVQFMPNPTPSSLPISCNLDPDHRRSVVQLQSDQRFARGRTQSVHESFYYFPFPNKEAQKDHPFNGGRKSHESNDTNLALNTSRSKHDLSSDCEAGALGQQINRLSGTLTSFCNQSLHGDTTPASSPRNKSISWDELLVTIGLNKNLSDSNSTMENSNQGRCEAPETGHNTAFGSEQNSESSGVEIIMKKSGRSQSFTSGTFHNSDDCVQRVQKPNEHVSKFSHGHRPVSSQPKQRYIKLTPGHHSAAALSRRPSIQSEAVITRNDPLRKILNPLHEVDMKSMNVPGPLHAVTLQYCGLPGRKGSHSEFSPSTSSPEVNQGSNLSSTNIKLIMSEVAQKISSSHDHSSAAKELQSQNQASKKWDNKTSKDYNSPQANKATKEFIEPKQKHSSNENASQSLKHSTETTVPCDETQKTVSTTKVVKRSLFPNTKQSNSVGNDERSIENRSSSGVFANCVPEGRQNLTEDKANDDVEIVSHAMCATIVEENDDMLGGVKGQINLSHAYGGSSFEKTRDVKIANISTQNEHKVGSIRELSHNGNQISQMSSNKDRKLALGERSKGCNIVNLEVNVDSESVEQSVNIKQEMSNFKGSHSPHMSCDLYEHDPHRLTNEASAKNKLDNQSSCRSPSSPSRPLHTSDVNLFLDEGYNTCDSVSPKWQFNKHGLHSSDNSSMSSGSISNVSALGDGLFSPHEACSASKESNPSDVFRRSSVSSHTQVLAYSRNSSVFVTISEADSAALLESSSPDQSKTEMMTCKNNGIFTNTIENDLLSPCVPFELESSAGNHLSVKETVYTEVPCTDQDPCDSTSPKTGCGVTTVNETEKSMRTPVSPSFQSNQACLHKAGGPPKQPFKQTAV</sequence>
<feature type="compositionally biased region" description="Polar residues" evidence="1">
    <location>
        <begin position="1091"/>
        <end position="1102"/>
    </location>
</feature>
<feature type="compositionally biased region" description="Polar residues" evidence="1">
    <location>
        <begin position="432"/>
        <end position="445"/>
    </location>
</feature>
<feature type="compositionally biased region" description="Polar residues" evidence="1">
    <location>
        <begin position="192"/>
        <end position="206"/>
    </location>
</feature>
<feature type="region of interest" description="Disordered" evidence="1">
    <location>
        <begin position="567"/>
        <end position="587"/>
    </location>
</feature>
<dbReference type="EMBL" id="CAXITT010000689">
    <property type="protein sequence ID" value="CAL1545234.1"/>
    <property type="molecule type" value="Genomic_DNA"/>
</dbReference>
<feature type="region of interest" description="Disordered" evidence="1">
    <location>
        <begin position="1085"/>
        <end position="1120"/>
    </location>
</feature>